<accession>A0A6C0LMP0</accession>
<name>A0A6C0LMP0_9ZZZZ</name>
<organism evidence="1">
    <name type="scientific">viral metagenome</name>
    <dbReference type="NCBI Taxonomy" id="1070528"/>
    <lineage>
        <taxon>unclassified sequences</taxon>
        <taxon>metagenomes</taxon>
        <taxon>organismal metagenomes</taxon>
    </lineage>
</organism>
<sequence length="181" mass="20936">MKIYVDHLSMSNLKLNKLDTYLISKNKKLELFSTEGLFVITDRNMFKVTILEENKTSYINHYIGHLNIIVDHSRIELKKIVTVPNEHLIVQNIEYTYKLSKNDDTTLVIHFTPKKTVFNVKGATYTKGATHTKGDTHTKGATATKDDLEVIDFYFETQEQNVNEDGFKNKIIKFLSLLSYI</sequence>
<proteinExistence type="predicted"/>
<evidence type="ECO:0000313" key="1">
    <source>
        <dbReference type="EMBL" id="QHU30981.1"/>
    </source>
</evidence>
<reference evidence="1" key="1">
    <citation type="journal article" date="2020" name="Nature">
        <title>Giant virus diversity and host interactions through global metagenomics.</title>
        <authorList>
            <person name="Schulz F."/>
            <person name="Roux S."/>
            <person name="Paez-Espino D."/>
            <person name="Jungbluth S."/>
            <person name="Walsh D.A."/>
            <person name="Denef V.J."/>
            <person name="McMahon K.D."/>
            <person name="Konstantinidis K.T."/>
            <person name="Eloe-Fadrosh E.A."/>
            <person name="Kyrpides N.C."/>
            <person name="Woyke T."/>
        </authorList>
    </citation>
    <scope>NUCLEOTIDE SEQUENCE</scope>
    <source>
        <strain evidence="1">GVMAG-M-3300027892-73</strain>
    </source>
</reference>
<dbReference type="AlphaFoldDB" id="A0A6C0LMP0"/>
<dbReference type="EMBL" id="MN740522">
    <property type="protein sequence ID" value="QHU30981.1"/>
    <property type="molecule type" value="Genomic_DNA"/>
</dbReference>
<protein>
    <submittedName>
        <fullName evidence="1">Uncharacterized protein</fullName>
    </submittedName>
</protein>